<sequence length="42" mass="4776">MDLDTIRRMTGSLGVFLDNVLVETDDGPRVWGQIADPWQRSD</sequence>
<gene>
    <name evidence="1" type="ORF">LCGC14_2672990</name>
</gene>
<feature type="non-terminal residue" evidence="1">
    <location>
        <position position="42"/>
    </location>
</feature>
<comment type="caution">
    <text evidence="1">The sequence shown here is derived from an EMBL/GenBank/DDBJ whole genome shotgun (WGS) entry which is preliminary data.</text>
</comment>
<organism evidence="1">
    <name type="scientific">marine sediment metagenome</name>
    <dbReference type="NCBI Taxonomy" id="412755"/>
    <lineage>
        <taxon>unclassified sequences</taxon>
        <taxon>metagenomes</taxon>
        <taxon>ecological metagenomes</taxon>
    </lineage>
</organism>
<dbReference type="EMBL" id="LAZR01046919">
    <property type="protein sequence ID" value="KKK95417.1"/>
    <property type="molecule type" value="Genomic_DNA"/>
</dbReference>
<dbReference type="AlphaFoldDB" id="A0A0F8ZNI5"/>
<accession>A0A0F8ZNI5</accession>
<protein>
    <submittedName>
        <fullName evidence="1">Uncharacterized protein</fullName>
    </submittedName>
</protein>
<reference evidence="1" key="1">
    <citation type="journal article" date="2015" name="Nature">
        <title>Complex archaea that bridge the gap between prokaryotes and eukaryotes.</title>
        <authorList>
            <person name="Spang A."/>
            <person name="Saw J.H."/>
            <person name="Jorgensen S.L."/>
            <person name="Zaremba-Niedzwiedzka K."/>
            <person name="Martijn J."/>
            <person name="Lind A.E."/>
            <person name="van Eijk R."/>
            <person name="Schleper C."/>
            <person name="Guy L."/>
            <person name="Ettema T.J."/>
        </authorList>
    </citation>
    <scope>NUCLEOTIDE SEQUENCE</scope>
</reference>
<evidence type="ECO:0000313" key="1">
    <source>
        <dbReference type="EMBL" id="KKK95417.1"/>
    </source>
</evidence>
<name>A0A0F8ZNI5_9ZZZZ</name>
<proteinExistence type="predicted"/>